<dbReference type="PANTHER" id="PTHR10196">
    <property type="entry name" value="SUGAR KINASE"/>
    <property type="match status" value="1"/>
</dbReference>
<keyword evidence="11" id="KW-0597">Phosphoprotein</keyword>
<evidence type="ECO:0000259" key="14">
    <source>
        <dbReference type="Pfam" id="PF02782"/>
    </source>
</evidence>
<dbReference type="Pfam" id="PF00370">
    <property type="entry name" value="FGGY_N"/>
    <property type="match status" value="1"/>
</dbReference>
<evidence type="ECO:0000256" key="10">
    <source>
        <dbReference type="ARBA" id="ARBA00063665"/>
    </source>
</evidence>
<dbReference type="PIRSF" id="PIRSF000538">
    <property type="entry name" value="GlpK"/>
    <property type="match status" value="1"/>
</dbReference>
<dbReference type="GO" id="GO:0019563">
    <property type="term" value="P:glycerol catabolic process"/>
    <property type="evidence" value="ECO:0007669"/>
    <property type="project" value="UniProtKB-UniRule"/>
</dbReference>
<dbReference type="Pfam" id="PF02782">
    <property type="entry name" value="FGGY_C"/>
    <property type="match status" value="1"/>
</dbReference>
<feature type="binding site" evidence="11">
    <location>
        <position position="83"/>
    </location>
    <ligand>
        <name>glycerol</name>
        <dbReference type="ChEBI" id="CHEBI:17754"/>
    </ligand>
</feature>
<comment type="PTM">
    <text evidence="11">The phosphoenolpyruvate-dependent sugar phosphotransferase system (PTS), including enzyme I, and histidine-containing protein (HPr) are required for the phosphorylation, which leads to the activation of the enzyme.</text>
</comment>
<evidence type="ECO:0000256" key="2">
    <source>
        <dbReference type="ARBA" id="ARBA00009156"/>
    </source>
</evidence>
<feature type="domain" description="Carbohydrate kinase FGGY C-terminal" evidence="14">
    <location>
        <begin position="262"/>
        <end position="450"/>
    </location>
</feature>
<evidence type="ECO:0000256" key="9">
    <source>
        <dbReference type="ARBA" id="ARBA00054633"/>
    </source>
</evidence>
<feature type="binding site" evidence="11">
    <location>
        <position position="314"/>
    </location>
    <ligand>
        <name>ATP</name>
        <dbReference type="ChEBI" id="CHEBI:30616"/>
    </ligand>
</feature>
<dbReference type="HAMAP" id="MF_00186">
    <property type="entry name" value="Glycerol_kin"/>
    <property type="match status" value="1"/>
</dbReference>
<feature type="binding site" evidence="11">
    <location>
        <position position="13"/>
    </location>
    <ligand>
        <name>sn-glycerol 3-phosphate</name>
        <dbReference type="ChEBI" id="CHEBI:57597"/>
    </ligand>
</feature>
<sequence>MKQGYVLALDQGTTSTRAIIFNHDGAIVSSAQQEIKQNFPKPGWVEHNANDIWLSALGVMAAALSDGDIRPEEIAAIGITNQRETAVVWDRHTGRPIYHAIVWQSRQTAGICEELKKAGHEHMVRSKTGLLIDPYFSGTKVKWILDHVEGARERAAKGDLLFGTIDTWLVWKLTGGARHVTDYTNASRTMMYNIYDLRWDDDLLQMLDIPRAMLPEVRNSSEVYGTTVEHHFFGKRIPVAGMAGDQQAALFGQACYEEGAVKNTYGTGCFMLMNTGMKPVRSEHGLLTTIAWGLGGSIHYALEGSVFVAGSAIQWLRDGLRMIRSASETEMYASRVESTEGVYVVPAFVGLGTPYWESDVRGAVFGLTRGTSKEHFIRAVVESLAFQSKDVLMAMIEDSGLQLQALRVDGGAVRNDFLMQFQSDLLGVPVERPVISETTALGAAYLAGLAVGFWSSTEEICGKHRTERMFEPAMEDGRRQRLYGGWKKAIQAAIAFQ</sequence>
<comment type="similarity">
    <text evidence="2 11 12">Belongs to the FGGY kinase family.</text>
</comment>
<feature type="binding site" evidence="11">
    <location>
        <position position="415"/>
    </location>
    <ligand>
        <name>ADP</name>
        <dbReference type="ChEBI" id="CHEBI:456216"/>
    </ligand>
</feature>
<protein>
    <recommendedName>
        <fullName evidence="11">Glycerol kinase</fullName>
        <ecNumber evidence="11">2.7.1.30</ecNumber>
    </recommendedName>
    <alternativeName>
        <fullName evidence="11">ATP:glycerol 3-phosphotransferase</fullName>
    </alternativeName>
    <alternativeName>
        <fullName evidence="11">Glycerokinase</fullName>
        <shortName evidence="11">GK</shortName>
    </alternativeName>
</protein>
<dbReference type="PROSITE" id="PS00933">
    <property type="entry name" value="FGGY_KINASES_1"/>
    <property type="match status" value="1"/>
</dbReference>
<dbReference type="NCBIfam" id="NF000756">
    <property type="entry name" value="PRK00047.1"/>
    <property type="match status" value="1"/>
</dbReference>
<evidence type="ECO:0000256" key="12">
    <source>
        <dbReference type="RuleBase" id="RU003733"/>
    </source>
</evidence>
<dbReference type="InterPro" id="IPR018483">
    <property type="entry name" value="Carb_kinase_FGGY_CS"/>
</dbReference>
<evidence type="ECO:0000256" key="8">
    <source>
        <dbReference type="ARBA" id="ARBA00052101"/>
    </source>
</evidence>
<dbReference type="GO" id="GO:0005524">
    <property type="term" value="F:ATP binding"/>
    <property type="evidence" value="ECO:0007669"/>
    <property type="project" value="UniProtKB-UniRule"/>
</dbReference>
<feature type="binding site" evidence="11">
    <location>
        <position position="267"/>
    </location>
    <ligand>
        <name>ADP</name>
        <dbReference type="ChEBI" id="CHEBI:456216"/>
    </ligand>
</feature>
<dbReference type="Gene3D" id="3.30.420.40">
    <property type="match status" value="2"/>
</dbReference>
<feature type="binding site" evidence="11">
    <location>
        <position position="411"/>
    </location>
    <ligand>
        <name>ADP</name>
        <dbReference type="ChEBI" id="CHEBI:456216"/>
    </ligand>
</feature>
<feature type="binding site" evidence="11">
    <location>
        <position position="245"/>
    </location>
    <ligand>
        <name>sn-glycerol 3-phosphate</name>
        <dbReference type="ChEBI" id="CHEBI:57597"/>
    </ligand>
</feature>
<feature type="binding site" evidence="11">
    <location>
        <position position="15"/>
    </location>
    <ligand>
        <name>ATP</name>
        <dbReference type="ChEBI" id="CHEBI:30616"/>
    </ligand>
</feature>
<dbReference type="OrthoDB" id="9805576at2"/>
<feature type="binding site" evidence="11">
    <location>
        <position position="84"/>
    </location>
    <ligand>
        <name>glycerol</name>
        <dbReference type="ChEBI" id="CHEBI:17754"/>
    </ligand>
</feature>
<feature type="binding site" evidence="11">
    <location>
        <position position="245"/>
    </location>
    <ligand>
        <name>glycerol</name>
        <dbReference type="ChEBI" id="CHEBI:17754"/>
    </ligand>
</feature>
<dbReference type="CDD" id="cd07786">
    <property type="entry name" value="FGGY_EcGK_like"/>
    <property type="match status" value="1"/>
</dbReference>
<feature type="binding site" evidence="11">
    <location>
        <position position="135"/>
    </location>
    <ligand>
        <name>sn-glycerol 3-phosphate</name>
        <dbReference type="ChEBI" id="CHEBI:57597"/>
    </ligand>
</feature>
<evidence type="ECO:0000256" key="1">
    <source>
        <dbReference type="ARBA" id="ARBA00005190"/>
    </source>
</evidence>
<dbReference type="AlphaFoldDB" id="A0A2W1LE00"/>
<dbReference type="PROSITE" id="PS00445">
    <property type="entry name" value="FGGY_KINASES_2"/>
    <property type="match status" value="1"/>
</dbReference>
<name>A0A2W1LE00_9BACL</name>
<dbReference type="FunFam" id="3.30.420.40:FF:000008">
    <property type="entry name" value="Glycerol kinase"/>
    <property type="match status" value="1"/>
</dbReference>
<dbReference type="GO" id="GO:0005829">
    <property type="term" value="C:cytosol"/>
    <property type="evidence" value="ECO:0007669"/>
    <property type="project" value="TreeGrafter"/>
</dbReference>
<keyword evidence="7 11" id="KW-0067">ATP-binding</keyword>
<gene>
    <name evidence="11 15" type="primary">glpK</name>
    <name evidence="15" type="ORF">DNH61_08890</name>
</gene>
<feature type="binding site" evidence="11">
    <location>
        <position position="310"/>
    </location>
    <ligand>
        <name>ATP</name>
        <dbReference type="ChEBI" id="CHEBI:30616"/>
    </ligand>
</feature>
<evidence type="ECO:0000256" key="11">
    <source>
        <dbReference type="HAMAP-Rule" id="MF_00186"/>
    </source>
</evidence>
<evidence type="ECO:0000313" key="16">
    <source>
        <dbReference type="Proteomes" id="UP000249522"/>
    </source>
</evidence>
<dbReference type="Proteomes" id="UP000249522">
    <property type="component" value="Unassembled WGS sequence"/>
</dbReference>
<dbReference type="RefSeq" id="WP_111146298.1">
    <property type="nucleotide sequence ID" value="NZ_QKRB01000041.1"/>
</dbReference>
<dbReference type="EMBL" id="QKRB01000041">
    <property type="protein sequence ID" value="PZD96300.1"/>
    <property type="molecule type" value="Genomic_DNA"/>
</dbReference>
<keyword evidence="6 11" id="KW-0319">Glycerol metabolism</keyword>
<evidence type="ECO:0000259" key="13">
    <source>
        <dbReference type="Pfam" id="PF00370"/>
    </source>
</evidence>
<feature type="binding site" evidence="11">
    <location>
        <position position="83"/>
    </location>
    <ligand>
        <name>sn-glycerol 3-phosphate</name>
        <dbReference type="ChEBI" id="CHEBI:57597"/>
    </ligand>
</feature>
<feature type="modified residue" description="Phosphohistidine; by HPr" evidence="11">
    <location>
        <position position="231"/>
    </location>
</feature>
<evidence type="ECO:0000256" key="4">
    <source>
        <dbReference type="ARBA" id="ARBA00022741"/>
    </source>
</evidence>
<comment type="activity regulation">
    <text evidence="11">Activated by phosphorylation and inhibited by fructose 1,6-bisphosphate (FBP).</text>
</comment>
<dbReference type="InterPro" id="IPR000577">
    <property type="entry name" value="Carb_kinase_FGGY"/>
</dbReference>
<comment type="catalytic activity">
    <reaction evidence="8 11">
        <text>glycerol + ATP = sn-glycerol 3-phosphate + ADP + H(+)</text>
        <dbReference type="Rhea" id="RHEA:21644"/>
        <dbReference type="ChEBI" id="CHEBI:15378"/>
        <dbReference type="ChEBI" id="CHEBI:17754"/>
        <dbReference type="ChEBI" id="CHEBI:30616"/>
        <dbReference type="ChEBI" id="CHEBI:57597"/>
        <dbReference type="ChEBI" id="CHEBI:456216"/>
        <dbReference type="EC" id="2.7.1.30"/>
    </reaction>
</comment>
<dbReference type="SUPFAM" id="SSF53067">
    <property type="entry name" value="Actin-like ATPase domain"/>
    <property type="match status" value="2"/>
</dbReference>
<feature type="binding site" evidence="11">
    <location>
        <position position="135"/>
    </location>
    <ligand>
        <name>glycerol</name>
        <dbReference type="ChEBI" id="CHEBI:17754"/>
    </ligand>
</feature>
<keyword evidence="5 11" id="KW-0418">Kinase</keyword>
<proteinExistence type="inferred from homology"/>
<feature type="domain" description="Carbohydrate kinase FGGY N-terminal" evidence="13">
    <location>
        <begin position="5"/>
        <end position="252"/>
    </location>
</feature>
<organism evidence="15 16">
    <name type="scientific">Paenibacillus sambharensis</name>
    <dbReference type="NCBI Taxonomy" id="1803190"/>
    <lineage>
        <taxon>Bacteria</taxon>
        <taxon>Bacillati</taxon>
        <taxon>Bacillota</taxon>
        <taxon>Bacilli</taxon>
        <taxon>Bacillales</taxon>
        <taxon>Paenibacillaceae</taxon>
        <taxon>Paenibacillus</taxon>
    </lineage>
</organism>
<evidence type="ECO:0000313" key="15">
    <source>
        <dbReference type="EMBL" id="PZD96300.1"/>
    </source>
</evidence>
<accession>A0A2W1LE00</accession>
<evidence type="ECO:0000256" key="5">
    <source>
        <dbReference type="ARBA" id="ARBA00022777"/>
    </source>
</evidence>
<feature type="binding site" evidence="11">
    <location>
        <position position="17"/>
    </location>
    <ligand>
        <name>ADP</name>
        <dbReference type="ChEBI" id="CHEBI:456216"/>
    </ligand>
</feature>
<dbReference type="UniPathway" id="UPA00618">
    <property type="reaction ID" value="UER00672"/>
</dbReference>
<comment type="subunit">
    <text evidence="10 11">Homotetramer and homodimer (in equilibrium).</text>
</comment>
<evidence type="ECO:0000256" key="7">
    <source>
        <dbReference type="ARBA" id="ARBA00022840"/>
    </source>
</evidence>
<feature type="binding site" evidence="11">
    <location>
        <position position="267"/>
    </location>
    <ligand>
        <name>ATP</name>
        <dbReference type="ChEBI" id="CHEBI:30616"/>
    </ligand>
</feature>
<dbReference type="InterPro" id="IPR043129">
    <property type="entry name" value="ATPase_NBD"/>
</dbReference>
<dbReference type="GO" id="GO:0004370">
    <property type="term" value="F:glycerol kinase activity"/>
    <property type="evidence" value="ECO:0007669"/>
    <property type="project" value="UniProtKB-UniRule"/>
</dbReference>
<feature type="binding site" evidence="11">
    <location>
        <position position="13"/>
    </location>
    <ligand>
        <name>ADP</name>
        <dbReference type="ChEBI" id="CHEBI:456216"/>
    </ligand>
</feature>
<feature type="binding site" evidence="11">
    <location>
        <position position="310"/>
    </location>
    <ligand>
        <name>ADP</name>
        <dbReference type="ChEBI" id="CHEBI:456216"/>
    </ligand>
</feature>
<keyword evidence="16" id="KW-1185">Reference proteome</keyword>
<dbReference type="InterPro" id="IPR018484">
    <property type="entry name" value="FGGY_N"/>
</dbReference>
<dbReference type="EC" id="2.7.1.30" evidence="11"/>
<dbReference type="PANTHER" id="PTHR10196:SF69">
    <property type="entry name" value="GLYCEROL KINASE"/>
    <property type="match status" value="1"/>
</dbReference>
<keyword evidence="4 11" id="KW-0547">Nucleotide-binding</keyword>
<feature type="binding site" evidence="11">
    <location>
        <position position="14"/>
    </location>
    <ligand>
        <name>ATP</name>
        <dbReference type="ChEBI" id="CHEBI:30616"/>
    </ligand>
</feature>
<evidence type="ECO:0000256" key="6">
    <source>
        <dbReference type="ARBA" id="ARBA00022798"/>
    </source>
</evidence>
<comment type="caution">
    <text evidence="15">The sequence shown here is derived from an EMBL/GenBank/DDBJ whole genome shotgun (WGS) entry which is preliminary data.</text>
</comment>
<comment type="pathway">
    <text evidence="1 11">Polyol metabolism; glycerol degradation via glycerol kinase pathway; sn-glycerol 3-phosphate from glycerol: step 1/1.</text>
</comment>
<evidence type="ECO:0000256" key="3">
    <source>
        <dbReference type="ARBA" id="ARBA00022679"/>
    </source>
</evidence>
<keyword evidence="3 11" id="KW-0808">Transferase</keyword>
<feature type="binding site" evidence="11">
    <location>
        <position position="13"/>
    </location>
    <ligand>
        <name>ATP</name>
        <dbReference type="ChEBI" id="CHEBI:30616"/>
    </ligand>
</feature>
<feature type="binding site" evidence="11">
    <location>
        <position position="246"/>
    </location>
    <ligand>
        <name>glycerol</name>
        <dbReference type="ChEBI" id="CHEBI:17754"/>
    </ligand>
</feature>
<dbReference type="NCBIfam" id="TIGR01311">
    <property type="entry name" value="glycerol_kin"/>
    <property type="match status" value="1"/>
</dbReference>
<dbReference type="InterPro" id="IPR018485">
    <property type="entry name" value="FGGY_C"/>
</dbReference>
<dbReference type="FunFam" id="3.30.420.40:FF:000007">
    <property type="entry name" value="Glycerol kinase"/>
    <property type="match status" value="1"/>
</dbReference>
<dbReference type="GO" id="GO:0006072">
    <property type="term" value="P:glycerol-3-phosphate metabolic process"/>
    <property type="evidence" value="ECO:0007669"/>
    <property type="project" value="InterPro"/>
</dbReference>
<reference evidence="15 16" key="1">
    <citation type="submission" date="2018-06" db="EMBL/GenBank/DDBJ databases">
        <title>Paenibacillus imtechensis sp. nov.</title>
        <authorList>
            <person name="Pinnaka A.K."/>
            <person name="Singh H."/>
            <person name="Kaur M."/>
        </authorList>
    </citation>
    <scope>NUCLEOTIDE SEQUENCE [LARGE SCALE GENOMIC DNA]</scope>
    <source>
        <strain evidence="15 16">SMB1</strain>
    </source>
</reference>
<feature type="binding site" evidence="11">
    <location>
        <position position="84"/>
    </location>
    <ligand>
        <name>sn-glycerol 3-phosphate</name>
        <dbReference type="ChEBI" id="CHEBI:57597"/>
    </ligand>
</feature>
<feature type="binding site" evidence="11">
    <location>
        <position position="411"/>
    </location>
    <ligand>
        <name>ATP</name>
        <dbReference type="ChEBI" id="CHEBI:30616"/>
    </ligand>
</feature>
<comment type="function">
    <text evidence="9 11">Key enzyme in the regulation of glycerol uptake and metabolism. Catalyzes the phosphorylation of glycerol to yield sn-glycerol 3-phosphate.</text>
</comment>
<dbReference type="InterPro" id="IPR005999">
    <property type="entry name" value="Glycerol_kin"/>
</dbReference>